<keyword evidence="2" id="KW-0238">DNA-binding</keyword>
<dbReference type="InterPro" id="IPR011991">
    <property type="entry name" value="ArsR-like_HTH"/>
</dbReference>
<sequence>MPTTNPQNTPTLQIDHSPAYELLVSFFAYTRKTHHKSMDAGTPWIRETRKTLPPAFAARLDDLGSSISTLFHGFDFLIHQCPPEHRTTAAAFLTWAASLPVGDLFQLLAPYVDVPADIVSLRDQCVDLLHHWNAEYFQTLDPSILQALAADAEQKNTLLGTLPDMDVIELATNGVRYEVTPELRTILLVPQYHLRPISTMTKYNTSMSIYYSIDLPAPADGGPAPALLRLTKSLGEESRLRLLRFIGSGPDSTRSFTEVVQSAGLSMSTVHHHLMALRGAGLITAHGEGNVTYYTLRRDTVSRLSHDLLSYFLPDSAE</sequence>
<dbReference type="InterPro" id="IPR036388">
    <property type="entry name" value="WH-like_DNA-bd_sf"/>
</dbReference>
<dbReference type="SUPFAM" id="SSF46785">
    <property type="entry name" value="Winged helix' DNA-binding domain"/>
    <property type="match status" value="1"/>
</dbReference>
<dbReference type="STRING" id="1157490.EL26_04120"/>
<dbReference type="PANTHER" id="PTHR33154">
    <property type="entry name" value="TRANSCRIPTIONAL REGULATOR, ARSR FAMILY"/>
    <property type="match status" value="1"/>
</dbReference>
<keyword evidence="6" id="KW-1185">Reference proteome</keyword>
<evidence type="ECO:0000256" key="1">
    <source>
        <dbReference type="ARBA" id="ARBA00023015"/>
    </source>
</evidence>
<dbReference type="AlphaFoldDB" id="A0A074LRF6"/>
<keyword evidence="3" id="KW-0804">Transcription</keyword>
<dbReference type="PRINTS" id="PR00778">
    <property type="entry name" value="HTHARSR"/>
</dbReference>
<keyword evidence="1" id="KW-0805">Transcription regulation</keyword>
<dbReference type="InterPro" id="IPR051081">
    <property type="entry name" value="HTH_MetalResp_TranReg"/>
</dbReference>
<dbReference type="RefSeq" id="WP_038084671.1">
    <property type="nucleotide sequence ID" value="NZ_JMIR01000003.1"/>
</dbReference>
<dbReference type="Pfam" id="PF12840">
    <property type="entry name" value="HTH_20"/>
    <property type="match status" value="1"/>
</dbReference>
<organism evidence="5 6">
    <name type="scientific">Tumebacillus flagellatus</name>
    <dbReference type="NCBI Taxonomy" id="1157490"/>
    <lineage>
        <taxon>Bacteria</taxon>
        <taxon>Bacillati</taxon>
        <taxon>Bacillota</taxon>
        <taxon>Bacilli</taxon>
        <taxon>Bacillales</taxon>
        <taxon>Alicyclobacillaceae</taxon>
        <taxon>Tumebacillus</taxon>
    </lineage>
</organism>
<dbReference type="CDD" id="cd00090">
    <property type="entry name" value="HTH_ARSR"/>
    <property type="match status" value="1"/>
</dbReference>
<accession>A0A074LRF6</accession>
<evidence type="ECO:0000313" key="5">
    <source>
        <dbReference type="EMBL" id="KEO84711.1"/>
    </source>
</evidence>
<evidence type="ECO:0000259" key="4">
    <source>
        <dbReference type="PROSITE" id="PS50987"/>
    </source>
</evidence>
<dbReference type="PROSITE" id="PS50987">
    <property type="entry name" value="HTH_ARSR_2"/>
    <property type="match status" value="1"/>
</dbReference>
<comment type="caution">
    <text evidence="5">The sequence shown here is derived from an EMBL/GenBank/DDBJ whole genome shotgun (WGS) entry which is preliminary data.</text>
</comment>
<dbReference type="eggNOG" id="COG0640">
    <property type="taxonomic scope" value="Bacteria"/>
</dbReference>
<dbReference type="GO" id="GO:0003677">
    <property type="term" value="F:DNA binding"/>
    <property type="evidence" value="ECO:0007669"/>
    <property type="project" value="UniProtKB-KW"/>
</dbReference>
<evidence type="ECO:0000256" key="3">
    <source>
        <dbReference type="ARBA" id="ARBA00023163"/>
    </source>
</evidence>
<dbReference type="InterPro" id="IPR036390">
    <property type="entry name" value="WH_DNA-bd_sf"/>
</dbReference>
<dbReference type="Gene3D" id="1.10.10.10">
    <property type="entry name" value="Winged helix-like DNA-binding domain superfamily/Winged helix DNA-binding domain"/>
    <property type="match status" value="1"/>
</dbReference>
<dbReference type="SMART" id="SM00418">
    <property type="entry name" value="HTH_ARSR"/>
    <property type="match status" value="1"/>
</dbReference>
<evidence type="ECO:0000313" key="6">
    <source>
        <dbReference type="Proteomes" id="UP000027931"/>
    </source>
</evidence>
<dbReference type="GO" id="GO:0003700">
    <property type="term" value="F:DNA-binding transcription factor activity"/>
    <property type="evidence" value="ECO:0007669"/>
    <property type="project" value="InterPro"/>
</dbReference>
<reference evidence="5 6" key="1">
    <citation type="journal article" date="2013" name="Int. J. Syst. Evol. Microbiol.">
        <title>Tumebacillus flagellatus sp. nov., an alpha-amylase/pullulanase-producing bacterium isolated from cassava wastewater.</title>
        <authorList>
            <person name="Wang Q."/>
            <person name="Xie N."/>
            <person name="Qin Y."/>
            <person name="Shen N."/>
            <person name="Zhu J."/>
            <person name="Mi H."/>
            <person name="Huang R."/>
        </authorList>
    </citation>
    <scope>NUCLEOTIDE SEQUENCE [LARGE SCALE GENOMIC DNA]</scope>
    <source>
        <strain evidence="5 6">GST4</strain>
    </source>
</reference>
<dbReference type="Proteomes" id="UP000027931">
    <property type="component" value="Unassembled WGS sequence"/>
</dbReference>
<dbReference type="OrthoDB" id="2646147at2"/>
<dbReference type="PANTHER" id="PTHR33154:SF18">
    <property type="entry name" value="ARSENICAL RESISTANCE OPERON REPRESSOR"/>
    <property type="match status" value="1"/>
</dbReference>
<gene>
    <name evidence="5" type="ORF">EL26_04120</name>
</gene>
<feature type="domain" description="HTH arsR-type" evidence="4">
    <location>
        <begin position="219"/>
        <end position="316"/>
    </location>
</feature>
<dbReference type="InterPro" id="IPR001845">
    <property type="entry name" value="HTH_ArsR_DNA-bd_dom"/>
</dbReference>
<protein>
    <recommendedName>
        <fullName evidence="4">HTH arsR-type domain-containing protein</fullName>
    </recommendedName>
</protein>
<evidence type="ECO:0000256" key="2">
    <source>
        <dbReference type="ARBA" id="ARBA00023125"/>
    </source>
</evidence>
<proteinExistence type="predicted"/>
<dbReference type="EMBL" id="JMIR01000003">
    <property type="protein sequence ID" value="KEO84711.1"/>
    <property type="molecule type" value="Genomic_DNA"/>
</dbReference>
<name>A0A074LRF6_9BACL</name>